<comment type="caution">
    <text evidence="2">The sequence shown here is derived from an EMBL/GenBank/DDBJ whole genome shotgun (WGS) entry which is preliminary data.</text>
</comment>
<sequence>MSWEKINATYSVDWNTSNGFEYYLLSQLTVSFVIHPFDNCKVSLFFMVPTINIIISASNLAHLQLASHWLITSPYFGTVSYLVVQYFFAVIVMTYCRIRKCSSMYCCEISVPTLCPVFTIH</sequence>
<evidence type="ECO:0000313" key="3">
    <source>
        <dbReference type="Proteomes" id="UP001234178"/>
    </source>
</evidence>
<accession>A0ABR0A4S2</accession>
<gene>
    <name evidence="2" type="ORF">OUZ56_002132</name>
</gene>
<dbReference type="Proteomes" id="UP001234178">
    <property type="component" value="Unassembled WGS sequence"/>
</dbReference>
<name>A0ABR0A4S2_9CRUS</name>
<evidence type="ECO:0000256" key="1">
    <source>
        <dbReference type="SAM" id="Phobius"/>
    </source>
</evidence>
<keyword evidence="1" id="KW-1133">Transmembrane helix</keyword>
<reference evidence="2 3" key="1">
    <citation type="journal article" date="2023" name="Nucleic Acids Res.">
        <title>The hologenome of Daphnia magna reveals possible DNA methylation and microbiome-mediated evolution of the host genome.</title>
        <authorList>
            <person name="Chaturvedi A."/>
            <person name="Li X."/>
            <person name="Dhandapani V."/>
            <person name="Marshall H."/>
            <person name="Kissane S."/>
            <person name="Cuenca-Cambronero M."/>
            <person name="Asole G."/>
            <person name="Calvet F."/>
            <person name="Ruiz-Romero M."/>
            <person name="Marangio P."/>
            <person name="Guigo R."/>
            <person name="Rago D."/>
            <person name="Mirbahai L."/>
            <person name="Eastwood N."/>
            <person name="Colbourne J.K."/>
            <person name="Zhou J."/>
            <person name="Mallon E."/>
            <person name="Orsini L."/>
        </authorList>
    </citation>
    <scope>NUCLEOTIDE SEQUENCE [LARGE SCALE GENOMIC DNA]</scope>
    <source>
        <strain evidence="2">LRV0_1</strain>
    </source>
</reference>
<feature type="transmembrane region" description="Helical" evidence="1">
    <location>
        <begin position="75"/>
        <end position="95"/>
    </location>
</feature>
<organism evidence="2 3">
    <name type="scientific">Daphnia magna</name>
    <dbReference type="NCBI Taxonomy" id="35525"/>
    <lineage>
        <taxon>Eukaryota</taxon>
        <taxon>Metazoa</taxon>
        <taxon>Ecdysozoa</taxon>
        <taxon>Arthropoda</taxon>
        <taxon>Crustacea</taxon>
        <taxon>Branchiopoda</taxon>
        <taxon>Diplostraca</taxon>
        <taxon>Cladocera</taxon>
        <taxon>Anomopoda</taxon>
        <taxon>Daphniidae</taxon>
        <taxon>Daphnia</taxon>
    </lineage>
</organism>
<protein>
    <submittedName>
        <fullName evidence="2">Uncharacterized protein</fullName>
    </submittedName>
</protein>
<keyword evidence="1" id="KW-0472">Membrane</keyword>
<keyword evidence="3" id="KW-1185">Reference proteome</keyword>
<keyword evidence="1" id="KW-0812">Transmembrane</keyword>
<dbReference type="EMBL" id="JAOYFB010000036">
    <property type="protein sequence ID" value="KAK4020137.1"/>
    <property type="molecule type" value="Genomic_DNA"/>
</dbReference>
<feature type="transmembrane region" description="Helical" evidence="1">
    <location>
        <begin position="44"/>
        <end position="63"/>
    </location>
</feature>
<proteinExistence type="predicted"/>
<evidence type="ECO:0000313" key="2">
    <source>
        <dbReference type="EMBL" id="KAK4020137.1"/>
    </source>
</evidence>